<dbReference type="Pfam" id="PF05193">
    <property type="entry name" value="Peptidase_M16_C"/>
    <property type="match status" value="1"/>
</dbReference>
<organism evidence="4 5">
    <name type="scientific">Sodiomyces alkalinus (strain CBS 110278 / VKM F-3762 / F11)</name>
    <name type="common">Alkaliphilic filamentous fungus</name>
    <dbReference type="NCBI Taxonomy" id="1314773"/>
    <lineage>
        <taxon>Eukaryota</taxon>
        <taxon>Fungi</taxon>
        <taxon>Dikarya</taxon>
        <taxon>Ascomycota</taxon>
        <taxon>Pezizomycotina</taxon>
        <taxon>Sordariomycetes</taxon>
        <taxon>Hypocreomycetidae</taxon>
        <taxon>Glomerellales</taxon>
        <taxon>Plectosphaerellaceae</taxon>
        <taxon>Sodiomyces</taxon>
    </lineage>
</organism>
<keyword evidence="5" id="KW-1185">Reference proteome</keyword>
<dbReference type="GO" id="GO:0046872">
    <property type="term" value="F:metal ion binding"/>
    <property type="evidence" value="ECO:0007669"/>
    <property type="project" value="InterPro"/>
</dbReference>
<dbReference type="FunFam" id="3.30.830.10:FF:000031">
    <property type="entry name" value="Putative zinc metalloprotease"/>
    <property type="match status" value="1"/>
</dbReference>
<feature type="compositionally biased region" description="Acidic residues" evidence="1">
    <location>
        <begin position="1039"/>
        <end position="1064"/>
    </location>
</feature>
<dbReference type="FunFam" id="3.30.830.10:FF:000015">
    <property type="entry name" value="Putative zinc metalloprotease"/>
    <property type="match status" value="1"/>
</dbReference>
<dbReference type="PANTHER" id="PTHR43016">
    <property type="entry name" value="PRESEQUENCE PROTEASE"/>
    <property type="match status" value="1"/>
</dbReference>
<dbReference type="EMBL" id="ML119051">
    <property type="protein sequence ID" value="ROT43702.1"/>
    <property type="molecule type" value="Genomic_DNA"/>
</dbReference>
<accession>A0A3N2QAC3</accession>
<dbReference type="GeneID" id="39576019"/>
<dbReference type="Pfam" id="PF00675">
    <property type="entry name" value="Peptidase_M16"/>
    <property type="match status" value="1"/>
</dbReference>
<feature type="domain" description="Peptidase M16 C-terminal" evidence="3">
    <location>
        <begin position="198"/>
        <end position="380"/>
    </location>
</feature>
<evidence type="ECO:0000259" key="2">
    <source>
        <dbReference type="Pfam" id="PF00675"/>
    </source>
</evidence>
<dbReference type="SUPFAM" id="SSF63411">
    <property type="entry name" value="LuxS/MPP-like metallohydrolase"/>
    <property type="match status" value="4"/>
</dbReference>
<feature type="domain" description="Peptidase M16 N-terminal" evidence="2">
    <location>
        <begin position="61"/>
        <end position="148"/>
    </location>
</feature>
<dbReference type="PANTHER" id="PTHR43016:SF16">
    <property type="entry name" value="METALLOPROTEASE, PUTATIVE (AFU_ORTHOLOGUE AFUA_4G07610)-RELATED"/>
    <property type="match status" value="1"/>
</dbReference>
<evidence type="ECO:0000259" key="3">
    <source>
        <dbReference type="Pfam" id="PF05193"/>
    </source>
</evidence>
<dbReference type="AlphaFoldDB" id="A0A3N2QAC3"/>
<name>A0A3N2QAC3_SODAK</name>
<dbReference type="STRING" id="1314773.A0A3N2QAC3"/>
<dbReference type="Proteomes" id="UP000272025">
    <property type="component" value="Unassembled WGS sequence"/>
</dbReference>
<dbReference type="Gene3D" id="3.30.830.10">
    <property type="entry name" value="Metalloenzyme, LuxS/M16 peptidase-like"/>
    <property type="match status" value="4"/>
</dbReference>
<sequence length="1064" mass="119237">MIPAEHPSPRFRKVQSFETDYAPCTVSQYVSERSGMQVIVADRKGPKVNGFFTLATEIFDDSGAPHTLEHLVFMGSKNYRYKGLLDKLSSRAYSSTNAWTATDHTAYTLESAGWEGFAQILPVYLEHIIVPVITDEACQTEVHHIDGEGNDAGVVYSEMQAIQYKSAEIIDLAAKRLLYPENVGFRYETGGMTEALRNLTTQRIREFHREMYQPRNLCVVIVGEADHENLLEILDEFEESIKDDLPPLDAPFKRPWIDSVQPPPLNETKVTTVEFPEADESVGEVVVGWFGPDCTDQVEISALSVLQTYLCGSSVSILENVLVEKEELASSVMYWWESRPNSVIWFQPTSVATDKLEFVYHRLISLLQEVAEKPLDMEYMRSCIKRGLRQVKFEAESSDSFFSNNIIMDYLFGTRNGSTLADLKTVSEYEELETWTEEQWRAFLKKGISDAPHVAVLAKPSMSLAVKLKEEEEARLAKRKEELGEEGLAKLAEKLELAKKKNDQPIPPEVVDRWAVPGTESIHFIESETARSGKARTLGIPDNKAQRVIDAAAAEGARNSLFIQFESVPSNFVHLSLYLGTGKVPIEVKPLLPIFRDNFFNTPIMRGGKKVDFEQVVMELEEDTIRYGLRSSKDMGDPDSILIEFQIEPEKYATIIEWTRTMMFDSVFDVQRLKAGVQKQLADIPELKRDGRSMASEVNMAIHLKKEAYSVTKRALVRAVYLRRVKKLLETDPDLVVSWFEQIRKSLFTFNNLRVLVIADVDKLAQPVAAWDVLSNALGRPSSLSSSSSGVDGEEDLLPIVKPHHHLTEEGRNPGSYGAVIVPMTTVDSSYSVSTSKGVISFEDPRIAAILVGVGYLEAVEGPLWCAVRGQGMAYGVFFGRDINSGMVQFRVYRSPDASRALAASRETVRKIAAGEEPIDRHLKEGAISQIVVLFAEEQSTMAAAASQNFVLGVVRGVPLDWHKKIMKSVRDVTDEQIREVLNELVLPVFEPGKSNVVVTCAPILQENIEKALKETGYKTQVRQLADFHDDYGLKAPEGEEDEEEEDEEEGSEDEYTGSDSDSD</sequence>
<feature type="region of interest" description="Disordered" evidence="1">
    <location>
        <begin position="1029"/>
        <end position="1064"/>
    </location>
</feature>
<dbReference type="InterPro" id="IPR011249">
    <property type="entry name" value="Metalloenz_LuxS/M16"/>
</dbReference>
<dbReference type="RefSeq" id="XP_028471508.1">
    <property type="nucleotide sequence ID" value="XM_028607541.1"/>
</dbReference>
<gene>
    <name evidence="4" type="ORF">SODALDRAFT_267245</name>
</gene>
<reference evidence="4 5" key="1">
    <citation type="journal article" date="2018" name="Mol. Ecol.">
        <title>The obligate alkalophilic soda-lake fungus Sodiomyces alkalinus has shifted to a protein diet.</title>
        <authorList>
            <person name="Grum-Grzhimaylo A.A."/>
            <person name="Falkoski D.L."/>
            <person name="van den Heuvel J."/>
            <person name="Valero-Jimenez C.A."/>
            <person name="Min B."/>
            <person name="Choi I.G."/>
            <person name="Lipzen A."/>
            <person name="Daum C.G."/>
            <person name="Aanen D.K."/>
            <person name="Tsang A."/>
            <person name="Henrissat B."/>
            <person name="Bilanenko E.N."/>
            <person name="de Vries R.P."/>
            <person name="van Kan J.A.L."/>
            <person name="Grigoriev I.V."/>
            <person name="Debets A.J.M."/>
        </authorList>
    </citation>
    <scope>NUCLEOTIDE SEQUENCE [LARGE SCALE GENOMIC DNA]</scope>
    <source>
        <strain evidence="4 5">F11</strain>
    </source>
</reference>
<dbReference type="FunFam" id="3.30.830.10:FF:000036">
    <property type="entry name" value="Putative zinc metalloprotease"/>
    <property type="match status" value="1"/>
</dbReference>
<dbReference type="OrthoDB" id="4953at2759"/>
<evidence type="ECO:0000313" key="5">
    <source>
        <dbReference type="Proteomes" id="UP000272025"/>
    </source>
</evidence>
<dbReference type="InterPro" id="IPR011765">
    <property type="entry name" value="Pept_M16_N"/>
</dbReference>
<protein>
    <submittedName>
        <fullName evidence="4">Cytoplasm protein</fullName>
    </submittedName>
</protein>
<evidence type="ECO:0000313" key="4">
    <source>
        <dbReference type="EMBL" id="ROT43702.1"/>
    </source>
</evidence>
<proteinExistence type="predicted"/>
<dbReference type="InterPro" id="IPR007863">
    <property type="entry name" value="Peptidase_M16_C"/>
</dbReference>
<evidence type="ECO:0000256" key="1">
    <source>
        <dbReference type="SAM" id="MobiDB-lite"/>
    </source>
</evidence>